<evidence type="ECO:0000256" key="2">
    <source>
        <dbReference type="ARBA" id="ARBA00022692"/>
    </source>
</evidence>
<dbReference type="Pfam" id="PF00664">
    <property type="entry name" value="ABC_membrane"/>
    <property type="match status" value="1"/>
</dbReference>
<sequence length="373" mass="42962">MESVKTQSTLYFIGVIAKLSGEIDYDDFKQKIENINQFQNYIKTIKDNYQIKCKNKHRRDKGIAKLPSPAILYDNDGHAFLLANHNQEQVLIQRFGHPTPEIWSHEELQKNWNGDWLHVKVKQGKFDISWFQAEFMKYRKIITWVLVFSFILQILALASPIVMQVIMDKVLIHNSLSTLDVLIFGLIVAAIIEVILKGLREYIYNHTVNRIDMTLGLKLVNHLLHLPISFFKNRQIGAIVTRVKELETIREFLTSSFFTLCVDVLFLFVFIYVMNLLSGTLTLLFLCSIPCYLLVAWWLTPKIEAAAQQQFANIAVNTSFLTESVNGIETAKSLSIEPSFTRRWDKQTADMSQTNFVSGQISSRSEHIVIVVV</sequence>
<evidence type="ECO:0000256" key="5">
    <source>
        <dbReference type="SAM" id="Phobius"/>
    </source>
</evidence>
<dbReference type="Gene3D" id="1.20.1560.10">
    <property type="entry name" value="ABC transporter type 1, transmembrane domain"/>
    <property type="match status" value="1"/>
</dbReference>
<name>A0ABZ0N4B4_9GAMM</name>
<feature type="transmembrane region" description="Helical" evidence="5">
    <location>
        <begin position="280"/>
        <end position="299"/>
    </location>
</feature>
<evidence type="ECO:0000256" key="3">
    <source>
        <dbReference type="ARBA" id="ARBA00022989"/>
    </source>
</evidence>
<dbReference type="InterPro" id="IPR011527">
    <property type="entry name" value="ABC1_TM_dom"/>
</dbReference>
<keyword evidence="2 5" id="KW-0812">Transmembrane</keyword>
<proteinExistence type="predicted"/>
<dbReference type="RefSeq" id="WP_286272710.1">
    <property type="nucleotide sequence ID" value="NZ_CP135990.1"/>
</dbReference>
<gene>
    <name evidence="7" type="ORF">QS795_005475</name>
</gene>
<evidence type="ECO:0000313" key="7">
    <source>
        <dbReference type="EMBL" id="WPA93218.1"/>
    </source>
</evidence>
<dbReference type="Proteomes" id="UP001302443">
    <property type="component" value="Chromosome"/>
</dbReference>
<feature type="transmembrane region" description="Helical" evidence="5">
    <location>
        <begin position="141"/>
        <end position="163"/>
    </location>
</feature>
<organism evidence="7 8">
    <name type="scientific">Providencia zhijiangensis</name>
    <dbReference type="NCBI Taxonomy" id="3053982"/>
    <lineage>
        <taxon>Bacteria</taxon>
        <taxon>Pseudomonadati</taxon>
        <taxon>Pseudomonadota</taxon>
        <taxon>Gammaproteobacteria</taxon>
        <taxon>Enterobacterales</taxon>
        <taxon>Morganellaceae</taxon>
        <taxon>Providencia</taxon>
    </lineage>
</organism>
<evidence type="ECO:0000256" key="1">
    <source>
        <dbReference type="ARBA" id="ARBA00004651"/>
    </source>
</evidence>
<dbReference type="InterPro" id="IPR036640">
    <property type="entry name" value="ABC1_TM_sf"/>
</dbReference>
<reference evidence="7 8" key="1">
    <citation type="submission" date="2023-09" db="EMBL/GenBank/DDBJ databases">
        <title>Genomic Revisitation and Reclassification of the Genus Providencia.</title>
        <authorList>
            <person name="Dong X."/>
        </authorList>
    </citation>
    <scope>NUCLEOTIDE SEQUENCE [LARGE SCALE GENOMIC DNA]</scope>
    <source>
        <strain evidence="7 8">D4759</strain>
    </source>
</reference>
<feature type="domain" description="ABC transmembrane type-1" evidence="6">
    <location>
        <begin position="144"/>
        <end position="373"/>
    </location>
</feature>
<feature type="transmembrane region" description="Helical" evidence="5">
    <location>
        <begin position="252"/>
        <end position="274"/>
    </location>
</feature>
<keyword evidence="8" id="KW-1185">Reference proteome</keyword>
<evidence type="ECO:0000256" key="4">
    <source>
        <dbReference type="ARBA" id="ARBA00023136"/>
    </source>
</evidence>
<dbReference type="SUPFAM" id="SSF90123">
    <property type="entry name" value="ABC transporter transmembrane region"/>
    <property type="match status" value="1"/>
</dbReference>
<accession>A0ABZ0N4B4</accession>
<protein>
    <submittedName>
        <fullName evidence="7">ABC transporter transmembrane domain-containing protein</fullName>
    </submittedName>
</protein>
<dbReference type="Gene3D" id="3.90.70.10">
    <property type="entry name" value="Cysteine proteinases"/>
    <property type="match status" value="1"/>
</dbReference>
<evidence type="ECO:0000313" key="8">
    <source>
        <dbReference type="Proteomes" id="UP001302443"/>
    </source>
</evidence>
<keyword evidence="3 5" id="KW-1133">Transmembrane helix</keyword>
<dbReference type="PANTHER" id="PTHR24221">
    <property type="entry name" value="ATP-BINDING CASSETTE SUB-FAMILY B"/>
    <property type="match status" value="1"/>
</dbReference>
<keyword evidence="4 5" id="KW-0472">Membrane</keyword>
<evidence type="ECO:0000259" key="6">
    <source>
        <dbReference type="PROSITE" id="PS50929"/>
    </source>
</evidence>
<feature type="transmembrane region" description="Helical" evidence="5">
    <location>
        <begin position="175"/>
        <end position="196"/>
    </location>
</feature>
<dbReference type="PROSITE" id="PS50929">
    <property type="entry name" value="ABC_TM1F"/>
    <property type="match status" value="1"/>
</dbReference>
<comment type="subcellular location">
    <subcellularLocation>
        <location evidence="1">Cell membrane</location>
        <topology evidence="1">Multi-pass membrane protein</topology>
    </subcellularLocation>
</comment>
<dbReference type="EMBL" id="CP135990">
    <property type="protein sequence ID" value="WPA93218.1"/>
    <property type="molecule type" value="Genomic_DNA"/>
</dbReference>
<dbReference type="PANTHER" id="PTHR24221:SF647">
    <property type="entry name" value="BLL6336 PROTEIN"/>
    <property type="match status" value="1"/>
</dbReference>
<dbReference type="InterPro" id="IPR039421">
    <property type="entry name" value="Type_1_exporter"/>
</dbReference>